<protein>
    <submittedName>
        <fullName evidence="2">Ribbon-helix-helix protein, CopG family</fullName>
    </submittedName>
</protein>
<dbReference type="STRING" id="378794.GCA_001570625_02861"/>
<dbReference type="RefSeq" id="WP_061215252.1">
    <property type="nucleotide sequence ID" value="NZ_DCDX01000057.1"/>
</dbReference>
<accession>A0A354YUY7</accession>
<dbReference type="InterPro" id="IPR013321">
    <property type="entry name" value="Arc_rbn_hlx_hlx"/>
</dbReference>
<dbReference type="Gene3D" id="1.10.1220.10">
    <property type="entry name" value="Met repressor-like"/>
    <property type="match status" value="1"/>
</dbReference>
<reference evidence="2 3" key="1">
    <citation type="journal article" date="2018" name="Nat. Biotechnol.">
        <title>A standardized bacterial taxonomy based on genome phylogeny substantially revises the tree of life.</title>
        <authorList>
            <person name="Parks D.H."/>
            <person name="Chuvochina M."/>
            <person name="Waite D.W."/>
            <person name="Rinke C."/>
            <person name="Skarshewski A."/>
            <person name="Chaumeil P.A."/>
            <person name="Hugenholtz P."/>
        </authorList>
    </citation>
    <scope>NUCLEOTIDE SEQUENCE [LARGE SCALE GENOMIC DNA]</scope>
    <source>
        <strain evidence="2">UBA10948</strain>
    </source>
</reference>
<comment type="caution">
    <text evidence="2">The sequence shown here is derived from an EMBL/GenBank/DDBJ whole genome shotgun (WGS) entry which is preliminary data.</text>
</comment>
<feature type="domain" description="Ribbon-helix-helix protein CopG" evidence="1">
    <location>
        <begin position="6"/>
        <end position="44"/>
    </location>
</feature>
<dbReference type="Proteomes" id="UP000263273">
    <property type="component" value="Unassembled WGS sequence"/>
</dbReference>
<evidence type="ECO:0000313" key="2">
    <source>
        <dbReference type="EMBL" id="HBK52501.1"/>
    </source>
</evidence>
<organism evidence="2 3">
    <name type="scientific">Syntrophomonas wolfei</name>
    <dbReference type="NCBI Taxonomy" id="863"/>
    <lineage>
        <taxon>Bacteria</taxon>
        <taxon>Bacillati</taxon>
        <taxon>Bacillota</taxon>
        <taxon>Clostridia</taxon>
        <taxon>Eubacteriales</taxon>
        <taxon>Syntrophomonadaceae</taxon>
        <taxon>Syntrophomonas</taxon>
    </lineage>
</organism>
<dbReference type="EMBL" id="DNZF01000024">
    <property type="protein sequence ID" value="HBK52501.1"/>
    <property type="molecule type" value="Genomic_DNA"/>
</dbReference>
<dbReference type="Pfam" id="PF01402">
    <property type="entry name" value="RHH_1"/>
    <property type="match status" value="1"/>
</dbReference>
<name>A0A354YUY7_9FIRM</name>
<evidence type="ECO:0000313" key="3">
    <source>
        <dbReference type="Proteomes" id="UP000263273"/>
    </source>
</evidence>
<gene>
    <name evidence="2" type="ORF">DDZ44_01000</name>
</gene>
<dbReference type="InterPro" id="IPR002145">
    <property type="entry name" value="CopG"/>
</dbReference>
<evidence type="ECO:0000259" key="1">
    <source>
        <dbReference type="Pfam" id="PF01402"/>
    </source>
</evidence>
<dbReference type="GO" id="GO:0006355">
    <property type="term" value="P:regulation of DNA-templated transcription"/>
    <property type="evidence" value="ECO:0007669"/>
    <property type="project" value="InterPro"/>
</dbReference>
<dbReference type="AlphaFoldDB" id="A0A354YUY7"/>
<proteinExistence type="predicted"/>
<sequence length="89" mass="10179">MPASRRIIITVSESLLSEVDHITLEESKNRSQIVREAIKFYLGERKRLMAIEQMKKGYLEMAEINLNIACKNSGVEEEALVNSIENLLE</sequence>